<gene>
    <name evidence="2" type="ORF">DSM112329_03311</name>
</gene>
<proteinExistence type="predicted"/>
<organism evidence="2">
    <name type="scientific">Paraconexibacter sp. AEG42_29</name>
    <dbReference type="NCBI Taxonomy" id="2997339"/>
    <lineage>
        <taxon>Bacteria</taxon>
        <taxon>Bacillati</taxon>
        <taxon>Actinomycetota</taxon>
        <taxon>Thermoleophilia</taxon>
        <taxon>Solirubrobacterales</taxon>
        <taxon>Paraconexibacteraceae</taxon>
        <taxon>Paraconexibacter</taxon>
    </lineage>
</organism>
<evidence type="ECO:0000313" key="2">
    <source>
        <dbReference type="EMBL" id="XAY06440.1"/>
    </source>
</evidence>
<dbReference type="Gene3D" id="3.30.70.100">
    <property type="match status" value="1"/>
</dbReference>
<dbReference type="Pfam" id="PF03992">
    <property type="entry name" value="ABM"/>
    <property type="match status" value="1"/>
</dbReference>
<dbReference type="AlphaFoldDB" id="A0AAU7AYF0"/>
<dbReference type="KEGG" id="parq:DSM112329_03311"/>
<accession>A0AAU7AYF0</accession>
<dbReference type="EMBL" id="CP114014">
    <property type="protein sequence ID" value="XAY06440.1"/>
    <property type="molecule type" value="Genomic_DNA"/>
</dbReference>
<dbReference type="InterPro" id="IPR011008">
    <property type="entry name" value="Dimeric_a/b-barrel"/>
</dbReference>
<protein>
    <recommendedName>
        <fullName evidence="1">ABM domain-containing protein</fullName>
    </recommendedName>
</protein>
<name>A0AAU7AYF0_9ACTN</name>
<dbReference type="SUPFAM" id="SSF54909">
    <property type="entry name" value="Dimeric alpha+beta barrel"/>
    <property type="match status" value="1"/>
</dbReference>
<evidence type="ECO:0000259" key="1">
    <source>
        <dbReference type="Pfam" id="PF03992"/>
    </source>
</evidence>
<dbReference type="RefSeq" id="WP_354697674.1">
    <property type="nucleotide sequence ID" value="NZ_CP114014.1"/>
</dbReference>
<feature type="domain" description="ABM" evidence="1">
    <location>
        <begin position="1"/>
        <end position="66"/>
    </location>
</feature>
<dbReference type="InterPro" id="IPR007138">
    <property type="entry name" value="ABM_dom"/>
</dbReference>
<sequence length="94" mass="10161">MLIIAGTLTLEPGRREAFLTAAHDTIAQARQAQGCLDFVLSADPLAADRVYVFERWESPRELLAFRGDGPSEDDMSVVVAGDVARYEIASVGPP</sequence>
<reference evidence="2" key="1">
    <citation type="submission" date="2022-12" db="EMBL/GenBank/DDBJ databases">
        <title>Paraconexibacter alkalitolerans sp. nov. and Baekduia alba sp. nov., isolated from soil and emended description of the genera Paraconexibacter (Chun et al., 2020) and Baekduia (An et al., 2020).</title>
        <authorList>
            <person name="Vieira S."/>
            <person name="Huber K.J."/>
            <person name="Geppert A."/>
            <person name="Wolf J."/>
            <person name="Neumann-Schaal M."/>
            <person name="Muesken M."/>
            <person name="Overmann J."/>
        </authorList>
    </citation>
    <scope>NUCLEOTIDE SEQUENCE</scope>
    <source>
        <strain evidence="2">AEG42_29</strain>
    </source>
</reference>